<dbReference type="InterPro" id="IPR001841">
    <property type="entry name" value="Znf_RING"/>
</dbReference>
<evidence type="ECO:0000313" key="12">
    <source>
        <dbReference type="EMBL" id="SCW00982.1"/>
    </source>
</evidence>
<dbReference type="InterPro" id="IPR000571">
    <property type="entry name" value="Znf_CCCH"/>
</dbReference>
<dbReference type="PANTHER" id="PTHR12930:SF0">
    <property type="entry name" value="RING FINGER PROTEIN 113B"/>
    <property type="match status" value="1"/>
</dbReference>
<dbReference type="OMA" id="FICKTET"/>
<dbReference type="Pfam" id="PF00642">
    <property type="entry name" value="zf-CCCH"/>
    <property type="match status" value="1"/>
</dbReference>
<organism evidence="12 13">
    <name type="scientific">Lachancea fermentati</name>
    <name type="common">Zygosaccharomyces fermentati</name>
    <dbReference type="NCBI Taxonomy" id="4955"/>
    <lineage>
        <taxon>Eukaryota</taxon>
        <taxon>Fungi</taxon>
        <taxon>Dikarya</taxon>
        <taxon>Ascomycota</taxon>
        <taxon>Saccharomycotina</taxon>
        <taxon>Saccharomycetes</taxon>
        <taxon>Saccharomycetales</taxon>
        <taxon>Saccharomycetaceae</taxon>
        <taxon>Lachancea</taxon>
    </lineage>
</organism>
<dbReference type="Gene3D" id="3.30.40.10">
    <property type="entry name" value="Zinc/RING finger domain, C3HC4 (zinc finger)"/>
    <property type="match status" value="1"/>
</dbReference>
<feature type="zinc finger region" description="C3H1-type" evidence="7">
    <location>
        <begin position="137"/>
        <end position="165"/>
    </location>
</feature>
<keyword evidence="6 7" id="KW-0862">Zinc</keyword>
<keyword evidence="4 7" id="KW-0479">Metal-binding</keyword>
<dbReference type="Pfam" id="PF13923">
    <property type="entry name" value="zf-C3HC4_2"/>
    <property type="match status" value="1"/>
</dbReference>
<sequence>MFKKRKVNSDGASKRRRVIRSDQSEVHYGNKPSNGSIDEIEDNSPDIDHDKSKNDKNGNLIDESGGQQSSKRRNQEAISTAINELSHSKSSNRDVSLPNVLVAQSHSSSTKTTHEAAINVLDPKKQTANIRTTLFTDYQPDVCKDYKLTGYCGYGDSCKFLHSRDDFKEGWKLHQDWKVDDEKTLSDIKGIPFKCLICKNDYRNPVITECGHYFCSSCFMRRAREDTLCPICKSDTHGVAKSAKHLKTILKNRSKPI</sequence>
<evidence type="ECO:0000256" key="6">
    <source>
        <dbReference type="ARBA" id="ARBA00022833"/>
    </source>
</evidence>
<accession>A0A1G4MAT4</accession>
<keyword evidence="8" id="KW-0507">mRNA processing</keyword>
<dbReference type="GO" id="GO:0034247">
    <property type="term" value="P:snoRNA splicing"/>
    <property type="evidence" value="ECO:0007669"/>
    <property type="project" value="TreeGrafter"/>
</dbReference>
<keyword evidence="8" id="KW-0747">Spliceosome</keyword>
<evidence type="ECO:0000313" key="13">
    <source>
        <dbReference type="Proteomes" id="UP000190831"/>
    </source>
</evidence>
<dbReference type="STRING" id="4955.A0A1G4MAT4"/>
<evidence type="ECO:0000256" key="8">
    <source>
        <dbReference type="RuleBase" id="RU367110"/>
    </source>
</evidence>
<dbReference type="EMBL" id="LT598492">
    <property type="protein sequence ID" value="SCW00982.1"/>
    <property type="molecule type" value="Genomic_DNA"/>
</dbReference>
<keyword evidence="8" id="KW-0539">Nucleus</keyword>
<dbReference type="SUPFAM" id="SSF57850">
    <property type="entry name" value="RING/U-box"/>
    <property type="match status" value="1"/>
</dbReference>
<comment type="similarity">
    <text evidence="2 8">Belongs to the CWC24 family.</text>
</comment>
<feature type="region of interest" description="Disordered" evidence="9">
    <location>
        <begin position="1"/>
        <end position="76"/>
    </location>
</feature>
<evidence type="ECO:0000256" key="1">
    <source>
        <dbReference type="ARBA" id="ARBA00003777"/>
    </source>
</evidence>
<dbReference type="SUPFAM" id="SSF90229">
    <property type="entry name" value="CCCH zinc finger"/>
    <property type="match status" value="1"/>
</dbReference>
<evidence type="ECO:0000256" key="5">
    <source>
        <dbReference type="ARBA" id="ARBA00022771"/>
    </source>
</evidence>
<dbReference type="InterPro" id="IPR013083">
    <property type="entry name" value="Znf_RING/FYVE/PHD"/>
</dbReference>
<dbReference type="CDD" id="cd16539">
    <property type="entry name" value="RING-HC_RNF113A_B"/>
    <property type="match status" value="1"/>
</dbReference>
<dbReference type="Proteomes" id="UP000190831">
    <property type="component" value="Chromosome D"/>
</dbReference>
<dbReference type="AlphaFoldDB" id="A0A1G4MAT4"/>
<evidence type="ECO:0000256" key="9">
    <source>
        <dbReference type="SAM" id="MobiDB-lite"/>
    </source>
</evidence>
<dbReference type="PROSITE" id="PS50089">
    <property type="entry name" value="ZF_RING_2"/>
    <property type="match status" value="1"/>
</dbReference>
<evidence type="ECO:0000256" key="2">
    <source>
        <dbReference type="ARBA" id="ARBA00009161"/>
    </source>
</evidence>
<dbReference type="SMART" id="SM00184">
    <property type="entry name" value="RING"/>
    <property type="match status" value="1"/>
</dbReference>
<comment type="subcellular location">
    <subcellularLocation>
        <location evidence="8">Nucleus</location>
    </subcellularLocation>
</comment>
<keyword evidence="8" id="KW-0238">DNA-binding</keyword>
<dbReference type="GO" id="GO:0006397">
    <property type="term" value="P:mRNA processing"/>
    <property type="evidence" value="ECO:0007669"/>
    <property type="project" value="UniProtKB-KW"/>
</dbReference>
<keyword evidence="13" id="KW-1185">Reference proteome</keyword>
<dbReference type="PROSITE" id="PS50103">
    <property type="entry name" value="ZF_C3H1"/>
    <property type="match status" value="1"/>
</dbReference>
<evidence type="ECO:0000259" key="10">
    <source>
        <dbReference type="PROSITE" id="PS50089"/>
    </source>
</evidence>
<comment type="subunit">
    <text evidence="8">Associated with the spliceosome.</text>
</comment>
<feature type="domain" description="C3H1-type" evidence="11">
    <location>
        <begin position="137"/>
        <end position="165"/>
    </location>
</feature>
<gene>
    <name evidence="12" type="ORF">LAFE_0D02432G</name>
</gene>
<evidence type="ECO:0000259" key="11">
    <source>
        <dbReference type="PROSITE" id="PS50103"/>
    </source>
</evidence>
<dbReference type="InterPro" id="IPR039971">
    <property type="entry name" value="CWC24-like"/>
</dbReference>
<evidence type="ECO:0000256" key="3">
    <source>
        <dbReference type="ARBA" id="ARBA00020647"/>
    </source>
</evidence>
<reference evidence="12 13" key="1">
    <citation type="submission" date="2016-03" db="EMBL/GenBank/DDBJ databases">
        <authorList>
            <person name="Devillers H."/>
        </authorList>
    </citation>
    <scope>NUCLEOTIDE SEQUENCE [LARGE SCALE GENOMIC DNA]</scope>
    <source>
        <strain evidence="12">CBS 6772</strain>
    </source>
</reference>
<protein>
    <recommendedName>
        <fullName evidence="3 8">Pre-mRNA-splicing factor CWC24</fullName>
    </recommendedName>
</protein>
<dbReference type="GO" id="GO:0003677">
    <property type="term" value="F:DNA binding"/>
    <property type="evidence" value="ECO:0007669"/>
    <property type="project" value="UniProtKB-UniRule"/>
</dbReference>
<name>A0A1G4MAT4_LACFM</name>
<dbReference type="SMART" id="SM00356">
    <property type="entry name" value="ZnF_C3H1"/>
    <property type="match status" value="1"/>
</dbReference>
<evidence type="ECO:0000256" key="4">
    <source>
        <dbReference type="ARBA" id="ARBA00022723"/>
    </source>
</evidence>
<comment type="function">
    <text evidence="1 8">Involved in pre-mRNA splicing.</text>
</comment>
<evidence type="ECO:0000256" key="7">
    <source>
        <dbReference type="PROSITE-ProRule" id="PRU00723"/>
    </source>
</evidence>
<proteinExistence type="inferred from homology"/>
<dbReference type="Gene3D" id="4.10.1000.10">
    <property type="entry name" value="Zinc finger, CCCH-type"/>
    <property type="match status" value="1"/>
</dbReference>
<keyword evidence="8" id="KW-0508">mRNA splicing</keyword>
<keyword evidence="5 7" id="KW-0863">Zinc-finger</keyword>
<feature type="domain" description="RING-type" evidence="10">
    <location>
        <begin position="195"/>
        <end position="233"/>
    </location>
</feature>
<dbReference type="GO" id="GO:0005684">
    <property type="term" value="C:U2-type spliceosomal complex"/>
    <property type="evidence" value="ECO:0007669"/>
    <property type="project" value="TreeGrafter"/>
</dbReference>
<feature type="compositionally biased region" description="Basic and acidic residues" evidence="9">
    <location>
        <begin position="46"/>
        <end position="56"/>
    </location>
</feature>
<dbReference type="OrthoDB" id="25761at2759"/>
<dbReference type="InterPro" id="IPR036855">
    <property type="entry name" value="Znf_CCCH_sf"/>
</dbReference>
<dbReference type="GO" id="GO:0008270">
    <property type="term" value="F:zinc ion binding"/>
    <property type="evidence" value="ECO:0007669"/>
    <property type="project" value="UniProtKB-KW"/>
</dbReference>
<dbReference type="PANTHER" id="PTHR12930">
    <property type="entry name" value="ZINC FINGER PROTEIN 183"/>
    <property type="match status" value="1"/>
</dbReference>